<dbReference type="Pfam" id="PF17384">
    <property type="entry name" value="DUF150_C"/>
    <property type="match status" value="1"/>
</dbReference>
<comment type="caution">
    <text evidence="6">The sequence shown here is derived from an EMBL/GenBank/DDBJ whole genome shotgun (WGS) entry which is preliminary data.</text>
</comment>
<proteinExistence type="inferred from homology"/>
<dbReference type="PANTHER" id="PTHR33867">
    <property type="entry name" value="RIBOSOME MATURATION FACTOR RIMP"/>
    <property type="match status" value="1"/>
</dbReference>
<dbReference type="SUPFAM" id="SSF75420">
    <property type="entry name" value="YhbC-like, N-terminal domain"/>
    <property type="match status" value="1"/>
</dbReference>
<dbReference type="Pfam" id="PF02576">
    <property type="entry name" value="RimP_N"/>
    <property type="match status" value="1"/>
</dbReference>
<dbReference type="Gene3D" id="2.30.30.180">
    <property type="entry name" value="Ribosome maturation factor RimP, C-terminal domain"/>
    <property type="match status" value="1"/>
</dbReference>
<protein>
    <recommendedName>
        <fullName evidence="3">Ribosome maturation factor RimP</fullName>
    </recommendedName>
</protein>
<dbReference type="SUPFAM" id="SSF74942">
    <property type="entry name" value="YhbC-like, C-terminal domain"/>
    <property type="match status" value="1"/>
</dbReference>
<evidence type="ECO:0000256" key="1">
    <source>
        <dbReference type="ARBA" id="ARBA00022490"/>
    </source>
</evidence>
<evidence type="ECO:0000259" key="5">
    <source>
        <dbReference type="Pfam" id="PF17384"/>
    </source>
</evidence>
<comment type="similarity">
    <text evidence="3">Belongs to the RimP family.</text>
</comment>
<dbReference type="InterPro" id="IPR028998">
    <property type="entry name" value="RimP_C"/>
</dbReference>
<sequence>MSSKQSVIEAMVAPAVEALGFELWALEYLNQGKHVTLRLYIDAEKGVGIDDCSEVSRQVASVLDVEDPIAGDYTLEVSSPGMDRLLTKLEHFEAYKAHKASIKLRFPFEGRRRFTGILNGVEGDEVIIVVDEDEYLLPMDSIDKARVIPVFENE</sequence>
<keyword evidence="2 3" id="KW-0690">Ribosome biogenesis</keyword>
<evidence type="ECO:0000313" key="6">
    <source>
        <dbReference type="EMBL" id="CAH0992239.1"/>
    </source>
</evidence>
<reference evidence="6" key="1">
    <citation type="submission" date="2021-12" db="EMBL/GenBank/DDBJ databases">
        <authorList>
            <person name="Rodrigo-Torres L."/>
            <person name="Arahal R. D."/>
            <person name="Lucena T."/>
        </authorList>
    </citation>
    <scope>NUCLEOTIDE SEQUENCE</scope>
    <source>
        <strain evidence="6">CECT 8267</strain>
    </source>
</reference>
<dbReference type="CDD" id="cd01734">
    <property type="entry name" value="YlxS_C"/>
    <property type="match status" value="1"/>
</dbReference>
<keyword evidence="7" id="KW-1185">Reference proteome</keyword>
<dbReference type="Proteomes" id="UP000838100">
    <property type="component" value="Unassembled WGS sequence"/>
</dbReference>
<feature type="domain" description="Ribosome maturation factor RimP C-terminal" evidence="5">
    <location>
        <begin position="86"/>
        <end position="151"/>
    </location>
</feature>
<dbReference type="InterPro" id="IPR036847">
    <property type="entry name" value="RimP_C_sf"/>
</dbReference>
<keyword evidence="1 3" id="KW-0963">Cytoplasm</keyword>
<organism evidence="6 7">
    <name type="scientific">Sinobacterium norvegicum</name>
    <dbReference type="NCBI Taxonomy" id="1641715"/>
    <lineage>
        <taxon>Bacteria</taxon>
        <taxon>Pseudomonadati</taxon>
        <taxon>Pseudomonadota</taxon>
        <taxon>Gammaproteobacteria</taxon>
        <taxon>Cellvibrionales</taxon>
        <taxon>Spongiibacteraceae</taxon>
        <taxon>Sinobacterium</taxon>
    </lineage>
</organism>
<dbReference type="RefSeq" id="WP_237444929.1">
    <property type="nucleotide sequence ID" value="NZ_CAKLPX010000002.1"/>
</dbReference>
<dbReference type="InterPro" id="IPR035956">
    <property type="entry name" value="RimP_N_sf"/>
</dbReference>
<accession>A0ABM9AG98</accession>
<evidence type="ECO:0000313" key="7">
    <source>
        <dbReference type="Proteomes" id="UP000838100"/>
    </source>
</evidence>
<name>A0ABM9AG98_9GAMM</name>
<dbReference type="Gene3D" id="3.30.300.70">
    <property type="entry name" value="RimP-like superfamily, N-terminal"/>
    <property type="match status" value="1"/>
</dbReference>
<dbReference type="HAMAP" id="MF_01077">
    <property type="entry name" value="RimP"/>
    <property type="match status" value="1"/>
</dbReference>
<feature type="domain" description="Ribosome maturation factor RimP N-terminal" evidence="4">
    <location>
        <begin position="11"/>
        <end position="83"/>
    </location>
</feature>
<dbReference type="InterPro" id="IPR028989">
    <property type="entry name" value="RimP_N"/>
</dbReference>
<dbReference type="PANTHER" id="PTHR33867:SF1">
    <property type="entry name" value="RIBOSOME MATURATION FACTOR RIMP"/>
    <property type="match status" value="1"/>
</dbReference>
<comment type="function">
    <text evidence="3">Required for maturation of 30S ribosomal subunits.</text>
</comment>
<comment type="subcellular location">
    <subcellularLocation>
        <location evidence="3">Cytoplasm</location>
    </subcellularLocation>
</comment>
<gene>
    <name evidence="3 6" type="primary">rimP</name>
    <name evidence="6" type="ORF">SIN8267_02358</name>
</gene>
<dbReference type="InterPro" id="IPR003728">
    <property type="entry name" value="Ribosome_maturation_RimP"/>
</dbReference>
<evidence type="ECO:0000259" key="4">
    <source>
        <dbReference type="Pfam" id="PF02576"/>
    </source>
</evidence>
<evidence type="ECO:0000256" key="2">
    <source>
        <dbReference type="ARBA" id="ARBA00022517"/>
    </source>
</evidence>
<dbReference type="EMBL" id="CAKLPX010000002">
    <property type="protein sequence ID" value="CAH0992239.1"/>
    <property type="molecule type" value="Genomic_DNA"/>
</dbReference>
<dbReference type="NCBIfam" id="NF000927">
    <property type="entry name" value="PRK00092.1-1"/>
    <property type="match status" value="1"/>
</dbReference>
<evidence type="ECO:0000256" key="3">
    <source>
        <dbReference type="HAMAP-Rule" id="MF_01077"/>
    </source>
</evidence>